<name>A0A1H3Y8Q9_9FLAO</name>
<gene>
    <name evidence="2" type="ORF">SAMN05421540_10370</name>
</gene>
<accession>A0A1H3Y8Q9</accession>
<dbReference type="EMBL" id="FNQF01000003">
    <property type="protein sequence ID" value="SEA08057.1"/>
    <property type="molecule type" value="Genomic_DNA"/>
</dbReference>
<dbReference type="Proteomes" id="UP000198820">
    <property type="component" value="Unassembled WGS sequence"/>
</dbReference>
<dbReference type="GO" id="GO:0008410">
    <property type="term" value="F:CoA-transferase activity"/>
    <property type="evidence" value="ECO:0007669"/>
    <property type="project" value="TreeGrafter"/>
</dbReference>
<protein>
    <submittedName>
        <fullName evidence="2">Crotonobetainyl-CoA:carnitine CoA-transferase CaiB</fullName>
    </submittedName>
</protein>
<dbReference type="InterPro" id="IPR023606">
    <property type="entry name" value="CoA-Trfase_III_dom_1_sf"/>
</dbReference>
<dbReference type="Gene3D" id="3.40.50.10540">
    <property type="entry name" value="Crotonobetainyl-coa:carnitine coa-transferase, domain 1"/>
    <property type="match status" value="1"/>
</dbReference>
<proteinExistence type="predicted"/>
<sequence length="360" mass="40616">MYKNSLSNLKVIDLSTVLAGPSVGTFFAELGADVTKIEHPIHQDVTRSWKLTSEKQDSSISAYFSSINYKKKYLFLDFSKEKDRQELFEMVEEADVLLMNFKTSSQEKLKITDEALLKINPAIIIGKISGYGEKSSRVAYDLILQADTGFMSMNGTPESGPVKMPVALIDVMAAHQLKEGILLALLNQSQQDQKTGQVINVSLYDAAISALTNQASNYLMQAFIPKPQGSLHPNIAPYGEIFQTKDNQRIIFAIGSNLHFKKLVHYIGLSHLAEDERFSHVQNRIKNRTELERLIQSQVIEKNSDDILKDMEKRSVPCAMIKNLEQVFHSESAQKMIREEAIENKITKRVSQIAFKITEN</sequence>
<dbReference type="AlphaFoldDB" id="A0A1H3Y8Q9"/>
<dbReference type="InterPro" id="IPR044855">
    <property type="entry name" value="CoA-Trfase_III_dom3_sf"/>
</dbReference>
<keyword evidence="3" id="KW-1185">Reference proteome</keyword>
<dbReference type="InterPro" id="IPR003673">
    <property type="entry name" value="CoA-Trfase_fam_III"/>
</dbReference>
<organism evidence="2 3">
    <name type="scientific">Psychroflexus halocasei</name>
    <dbReference type="NCBI Taxonomy" id="908615"/>
    <lineage>
        <taxon>Bacteria</taxon>
        <taxon>Pseudomonadati</taxon>
        <taxon>Bacteroidota</taxon>
        <taxon>Flavobacteriia</taxon>
        <taxon>Flavobacteriales</taxon>
        <taxon>Flavobacteriaceae</taxon>
        <taxon>Psychroflexus</taxon>
    </lineage>
</organism>
<dbReference type="PANTHER" id="PTHR48207:SF3">
    <property type="entry name" value="SUCCINATE--HYDROXYMETHYLGLUTARATE COA-TRANSFERASE"/>
    <property type="match status" value="1"/>
</dbReference>
<keyword evidence="1 2" id="KW-0808">Transferase</keyword>
<dbReference type="RefSeq" id="WP_093240335.1">
    <property type="nucleotide sequence ID" value="NZ_FNQF01000003.1"/>
</dbReference>
<evidence type="ECO:0000313" key="3">
    <source>
        <dbReference type="Proteomes" id="UP000198820"/>
    </source>
</evidence>
<dbReference type="Gene3D" id="3.30.1540.10">
    <property type="entry name" value="formyl-coa transferase, domain 3"/>
    <property type="match status" value="1"/>
</dbReference>
<dbReference type="STRING" id="908615.SAMN05421540_10370"/>
<evidence type="ECO:0000256" key="1">
    <source>
        <dbReference type="ARBA" id="ARBA00022679"/>
    </source>
</evidence>
<dbReference type="InterPro" id="IPR050483">
    <property type="entry name" value="CoA-transferase_III_domain"/>
</dbReference>
<evidence type="ECO:0000313" key="2">
    <source>
        <dbReference type="EMBL" id="SEA08057.1"/>
    </source>
</evidence>
<dbReference type="SUPFAM" id="SSF89796">
    <property type="entry name" value="CoA-transferase family III (CaiB/BaiF)"/>
    <property type="match status" value="1"/>
</dbReference>
<reference evidence="2 3" key="1">
    <citation type="submission" date="2016-10" db="EMBL/GenBank/DDBJ databases">
        <authorList>
            <person name="de Groot N.N."/>
        </authorList>
    </citation>
    <scope>NUCLEOTIDE SEQUENCE [LARGE SCALE GENOMIC DNA]</scope>
    <source>
        <strain evidence="2 3">DSM 23581</strain>
    </source>
</reference>
<dbReference type="Pfam" id="PF02515">
    <property type="entry name" value="CoA_transf_3"/>
    <property type="match status" value="1"/>
</dbReference>
<dbReference type="PANTHER" id="PTHR48207">
    <property type="entry name" value="SUCCINATE--HYDROXYMETHYLGLUTARATE COA-TRANSFERASE"/>
    <property type="match status" value="1"/>
</dbReference>